<dbReference type="OrthoDB" id="9782620at2"/>
<dbReference type="InterPro" id="IPR003738">
    <property type="entry name" value="SRAP"/>
</dbReference>
<dbReference type="EMBL" id="CYSD01000042">
    <property type="protein sequence ID" value="CUH81337.1"/>
    <property type="molecule type" value="Genomic_DNA"/>
</dbReference>
<keyword evidence="2 8" id="KW-0645">Protease</keyword>
<evidence type="ECO:0000256" key="5">
    <source>
        <dbReference type="ARBA" id="ARBA00023124"/>
    </source>
</evidence>
<dbReference type="PANTHER" id="PTHR13604">
    <property type="entry name" value="DC12-RELATED"/>
    <property type="match status" value="1"/>
</dbReference>
<evidence type="ECO:0000313" key="10">
    <source>
        <dbReference type="EMBL" id="CUH81337.1"/>
    </source>
</evidence>
<dbReference type="InterPro" id="IPR036590">
    <property type="entry name" value="SRAP-like"/>
</dbReference>
<evidence type="ECO:0000256" key="7">
    <source>
        <dbReference type="ARBA" id="ARBA00023239"/>
    </source>
</evidence>
<name>A0A0N7M0T2_9RHOB</name>
<evidence type="ECO:0000313" key="11">
    <source>
        <dbReference type="Proteomes" id="UP000052022"/>
    </source>
</evidence>
<dbReference type="RefSeq" id="WP_058291350.1">
    <property type="nucleotide sequence ID" value="NZ_CYSD01000042.1"/>
</dbReference>
<dbReference type="Gene3D" id="3.90.1680.10">
    <property type="entry name" value="SOS response associated peptidase-like"/>
    <property type="match status" value="1"/>
</dbReference>
<evidence type="ECO:0000256" key="8">
    <source>
        <dbReference type="RuleBase" id="RU364100"/>
    </source>
</evidence>
<keyword evidence="11" id="KW-1185">Reference proteome</keyword>
<sequence>MCGRFALTLPTDAMAQLFDAQAANLLPNLPNYNICPTTAVHAIKSGPLGRQLVSMRWGFLPHWYETETAGPLLINARAETLAEKPAFASACRERRALIPADGFYEWTKAPHGARLPWYLHRRDGAPIAFAAIWQSWQGAGVDMPIETCAIVTTAANQEVGAIHHRMPLVLAPDQWPLWLGEEGHGAATLMQPGPDGLLEVFRVDPEVNSNRASGAQLRDPVEDGAPPRGQLI</sequence>
<feature type="region of interest" description="Disordered" evidence="9">
    <location>
        <begin position="209"/>
        <end position="232"/>
    </location>
</feature>
<protein>
    <recommendedName>
        <fullName evidence="8">Abasic site processing protein</fullName>
        <ecNumber evidence="8">3.4.-.-</ecNumber>
    </recommendedName>
</protein>
<keyword evidence="6" id="KW-0238">DNA-binding</keyword>
<dbReference type="GO" id="GO:0106300">
    <property type="term" value="P:protein-DNA covalent cross-linking repair"/>
    <property type="evidence" value="ECO:0007669"/>
    <property type="project" value="InterPro"/>
</dbReference>
<evidence type="ECO:0000256" key="6">
    <source>
        <dbReference type="ARBA" id="ARBA00023125"/>
    </source>
</evidence>
<comment type="similarity">
    <text evidence="1 8">Belongs to the SOS response-associated peptidase family.</text>
</comment>
<dbReference type="AlphaFoldDB" id="A0A0N7M0T2"/>
<dbReference type="GO" id="GO:0006508">
    <property type="term" value="P:proteolysis"/>
    <property type="evidence" value="ECO:0007669"/>
    <property type="project" value="UniProtKB-KW"/>
</dbReference>
<dbReference type="SUPFAM" id="SSF143081">
    <property type="entry name" value="BB1717-like"/>
    <property type="match status" value="1"/>
</dbReference>
<evidence type="ECO:0000256" key="2">
    <source>
        <dbReference type="ARBA" id="ARBA00022670"/>
    </source>
</evidence>
<accession>A0A0N7M0T2</accession>
<keyword evidence="4 8" id="KW-0378">Hydrolase</keyword>
<dbReference type="GO" id="GO:0008233">
    <property type="term" value="F:peptidase activity"/>
    <property type="evidence" value="ECO:0007669"/>
    <property type="project" value="UniProtKB-KW"/>
</dbReference>
<evidence type="ECO:0000256" key="3">
    <source>
        <dbReference type="ARBA" id="ARBA00022763"/>
    </source>
</evidence>
<dbReference type="GO" id="GO:0003697">
    <property type="term" value="F:single-stranded DNA binding"/>
    <property type="evidence" value="ECO:0007669"/>
    <property type="project" value="InterPro"/>
</dbReference>
<evidence type="ECO:0000256" key="1">
    <source>
        <dbReference type="ARBA" id="ARBA00008136"/>
    </source>
</evidence>
<keyword evidence="7" id="KW-0456">Lyase</keyword>
<dbReference type="GO" id="GO:0016829">
    <property type="term" value="F:lyase activity"/>
    <property type="evidence" value="ECO:0007669"/>
    <property type="project" value="UniProtKB-KW"/>
</dbReference>
<keyword evidence="5" id="KW-0190">Covalent protein-DNA linkage</keyword>
<dbReference type="EC" id="3.4.-.-" evidence="8"/>
<dbReference type="STRING" id="928856.SAMN04488049_102200"/>
<gene>
    <name evidence="10" type="ORF">TRM7557_03364</name>
</gene>
<dbReference type="Proteomes" id="UP000052022">
    <property type="component" value="Unassembled WGS sequence"/>
</dbReference>
<evidence type="ECO:0000256" key="9">
    <source>
        <dbReference type="SAM" id="MobiDB-lite"/>
    </source>
</evidence>
<organism evidence="10 11">
    <name type="scientific">Tritonibacter multivorans</name>
    <dbReference type="NCBI Taxonomy" id="928856"/>
    <lineage>
        <taxon>Bacteria</taxon>
        <taxon>Pseudomonadati</taxon>
        <taxon>Pseudomonadota</taxon>
        <taxon>Alphaproteobacteria</taxon>
        <taxon>Rhodobacterales</taxon>
        <taxon>Paracoccaceae</taxon>
        <taxon>Tritonibacter</taxon>
    </lineage>
</organism>
<evidence type="ECO:0000256" key="4">
    <source>
        <dbReference type="ARBA" id="ARBA00022801"/>
    </source>
</evidence>
<keyword evidence="3" id="KW-0227">DNA damage</keyword>
<proteinExistence type="inferred from homology"/>
<dbReference type="Pfam" id="PF02586">
    <property type="entry name" value="SRAP"/>
    <property type="match status" value="1"/>
</dbReference>
<dbReference type="PANTHER" id="PTHR13604:SF0">
    <property type="entry name" value="ABASIC SITE PROCESSING PROTEIN HMCES"/>
    <property type="match status" value="1"/>
</dbReference>
<reference evidence="10 11" key="1">
    <citation type="submission" date="2015-09" db="EMBL/GenBank/DDBJ databases">
        <authorList>
            <consortium name="Swine Surveillance"/>
        </authorList>
    </citation>
    <scope>NUCLEOTIDE SEQUENCE [LARGE SCALE GENOMIC DNA]</scope>
    <source>
        <strain evidence="10 11">CECT 7557</strain>
    </source>
</reference>